<feature type="transmembrane region" description="Helical" evidence="8">
    <location>
        <begin position="80"/>
        <end position="102"/>
    </location>
</feature>
<evidence type="ECO:0000256" key="6">
    <source>
        <dbReference type="ARBA" id="ARBA00022989"/>
    </source>
</evidence>
<dbReference type="Pfam" id="PF00005">
    <property type="entry name" value="ABC_tran"/>
    <property type="match status" value="1"/>
</dbReference>
<dbReference type="GO" id="GO:0140359">
    <property type="term" value="F:ABC-type transporter activity"/>
    <property type="evidence" value="ECO:0007669"/>
    <property type="project" value="InterPro"/>
</dbReference>
<evidence type="ECO:0000256" key="5">
    <source>
        <dbReference type="ARBA" id="ARBA00022840"/>
    </source>
</evidence>
<dbReference type="GO" id="GO:0016887">
    <property type="term" value="F:ATP hydrolysis activity"/>
    <property type="evidence" value="ECO:0007669"/>
    <property type="project" value="InterPro"/>
</dbReference>
<evidence type="ECO:0000256" key="8">
    <source>
        <dbReference type="SAM" id="Phobius"/>
    </source>
</evidence>
<dbReference type="Gene3D" id="1.20.1560.10">
    <property type="entry name" value="ABC transporter type 1, transmembrane domain"/>
    <property type="match status" value="2"/>
</dbReference>
<evidence type="ECO:0000259" key="9">
    <source>
        <dbReference type="PROSITE" id="PS50893"/>
    </source>
</evidence>
<evidence type="ECO:0000256" key="1">
    <source>
        <dbReference type="ARBA" id="ARBA00004651"/>
    </source>
</evidence>
<keyword evidence="3 8" id="KW-0812">Transmembrane</keyword>
<dbReference type="SUPFAM" id="SSF90123">
    <property type="entry name" value="ABC transporter transmembrane region"/>
    <property type="match status" value="1"/>
</dbReference>
<dbReference type="AlphaFoldDB" id="A0A9D9D6A2"/>
<dbReference type="InterPro" id="IPR003439">
    <property type="entry name" value="ABC_transporter-like_ATP-bd"/>
</dbReference>
<dbReference type="InterPro" id="IPR017871">
    <property type="entry name" value="ABC_transporter-like_CS"/>
</dbReference>
<dbReference type="CDD" id="cd18547">
    <property type="entry name" value="ABC_6TM_Tm288_like"/>
    <property type="match status" value="1"/>
</dbReference>
<evidence type="ECO:0000256" key="3">
    <source>
        <dbReference type="ARBA" id="ARBA00022692"/>
    </source>
</evidence>
<dbReference type="Pfam" id="PF00664">
    <property type="entry name" value="ABC_membrane"/>
    <property type="match status" value="1"/>
</dbReference>
<dbReference type="PANTHER" id="PTHR24221">
    <property type="entry name" value="ATP-BINDING CASSETTE SUB-FAMILY B"/>
    <property type="match status" value="1"/>
</dbReference>
<dbReference type="InterPro" id="IPR003593">
    <property type="entry name" value="AAA+_ATPase"/>
</dbReference>
<dbReference type="Gene3D" id="3.40.50.300">
    <property type="entry name" value="P-loop containing nucleotide triphosphate hydrolases"/>
    <property type="match status" value="1"/>
</dbReference>
<reference evidence="11" key="2">
    <citation type="journal article" date="2021" name="PeerJ">
        <title>Extensive microbial diversity within the chicken gut microbiome revealed by metagenomics and culture.</title>
        <authorList>
            <person name="Gilroy R."/>
            <person name="Ravi A."/>
            <person name="Getino M."/>
            <person name="Pursley I."/>
            <person name="Horton D.L."/>
            <person name="Alikhan N.F."/>
            <person name="Baker D."/>
            <person name="Gharbi K."/>
            <person name="Hall N."/>
            <person name="Watson M."/>
            <person name="Adriaenssens E.M."/>
            <person name="Foster-Nyarko E."/>
            <person name="Jarju S."/>
            <person name="Secka A."/>
            <person name="Antonio M."/>
            <person name="Oren A."/>
            <person name="Chaudhuri R.R."/>
            <person name="La Ragione R."/>
            <person name="Hildebrand F."/>
            <person name="Pallen M.J."/>
        </authorList>
    </citation>
    <scope>NUCLEOTIDE SEQUENCE</scope>
    <source>
        <strain evidence="11">1748</strain>
    </source>
</reference>
<dbReference type="PANTHER" id="PTHR24221:SF499">
    <property type="entry name" value="FATTY ACID ABC TRANSPORTER ATP-BINDING_PERMEASE PROTEIN"/>
    <property type="match status" value="1"/>
</dbReference>
<proteinExistence type="predicted"/>
<dbReference type="FunFam" id="3.40.50.300:FF:000287">
    <property type="entry name" value="Multidrug ABC transporter ATP-binding protein"/>
    <property type="match status" value="1"/>
</dbReference>
<feature type="domain" description="ABC transporter" evidence="9">
    <location>
        <begin position="391"/>
        <end position="625"/>
    </location>
</feature>
<dbReference type="PROSITE" id="PS50929">
    <property type="entry name" value="ABC_TM1F"/>
    <property type="match status" value="1"/>
</dbReference>
<keyword evidence="7 8" id="KW-0472">Membrane</keyword>
<sequence length="630" mass="70105">MPRSHIGGKYEKVNHPLKIFFRSLSLLVKGQIPLVVFVIFMMVISAGAPVIGQALLTPILNEALAVQNGTSTIQAVQQLLVIQAVLFACAIISSFVVQLLMVRLTQRTLHMIRSKMFEHMESLPISYFDQRTTGEIMSVYTNDTDTLRQVYSQACPQILNSAVQFTTSFIVMFIYSWVLGLISCAFLVLVLFTVSFIGKKSSKHFIRQQFDLAKLNGYIQEMTTGQRVIKVFNHEEQAKKDFGVINDNLEYSNSKGNFYGSIMMPAVNNIGYLCFAISAMVGGVLSVKGMFGLSATILASYMSLNKSFMMPLTQIASQINFVFQGLAGAKRVFDIMDEKPETDEGYISLVNVEKDDNGWYVETNNSKSQLWAWKNTKKQGKDMYRLLLGDIRFNNVTFSYDGKKIILNDISLYAKPGQKIAFVGATGAGKTTITNLLNRFYDIQSGEILYDGIDIKKIVKKDLRHSLAIVLQDTHLFTGTVAENIAYGCPDASREEIIKAAKLANADKFIELLPQGYDTFITGDGGNLSQGQKQLISIARASIMNPPVLILDEATSSIDTYTESLVQKGMDQLMIGRTTFAIAHRLSTVQNCNAIMVLDHGNIIERGNHEQLIALKGTYYQLYTGGLELE</sequence>
<keyword evidence="2" id="KW-0813">Transport</keyword>
<dbReference type="SMART" id="SM00382">
    <property type="entry name" value="AAA"/>
    <property type="match status" value="1"/>
</dbReference>
<feature type="domain" description="ABC transmembrane type-1" evidence="10">
    <location>
        <begin position="36"/>
        <end position="324"/>
    </location>
</feature>
<evidence type="ECO:0000313" key="12">
    <source>
        <dbReference type="Proteomes" id="UP000823629"/>
    </source>
</evidence>
<dbReference type="InterPro" id="IPR027417">
    <property type="entry name" value="P-loop_NTPase"/>
</dbReference>
<dbReference type="GO" id="GO:0005886">
    <property type="term" value="C:plasma membrane"/>
    <property type="evidence" value="ECO:0007669"/>
    <property type="project" value="UniProtKB-SubCell"/>
</dbReference>
<feature type="transmembrane region" description="Helical" evidence="8">
    <location>
        <begin position="270"/>
        <end position="301"/>
    </location>
</feature>
<dbReference type="InterPro" id="IPR036640">
    <property type="entry name" value="ABC1_TM_sf"/>
</dbReference>
<name>A0A9D9D6A2_9BACL</name>
<dbReference type="SUPFAM" id="SSF52540">
    <property type="entry name" value="P-loop containing nucleoside triphosphate hydrolases"/>
    <property type="match status" value="1"/>
</dbReference>
<reference evidence="11" key="1">
    <citation type="submission" date="2020-10" db="EMBL/GenBank/DDBJ databases">
        <authorList>
            <person name="Gilroy R."/>
        </authorList>
    </citation>
    <scope>NUCLEOTIDE SEQUENCE</scope>
    <source>
        <strain evidence="11">1748</strain>
    </source>
</reference>
<comment type="caution">
    <text evidence="11">The sequence shown here is derived from an EMBL/GenBank/DDBJ whole genome shotgun (WGS) entry which is preliminary data.</text>
</comment>
<dbReference type="GO" id="GO:0005524">
    <property type="term" value="F:ATP binding"/>
    <property type="evidence" value="ECO:0007669"/>
    <property type="project" value="UniProtKB-KW"/>
</dbReference>
<organism evidence="11 12">
    <name type="scientific">Candidatus Scatoplasma merdavium</name>
    <dbReference type="NCBI Taxonomy" id="2840932"/>
    <lineage>
        <taxon>Bacteria</taxon>
        <taxon>Bacillati</taxon>
        <taxon>Bacillota</taxon>
        <taxon>Bacilli</taxon>
        <taxon>Bacillales</taxon>
        <taxon>Candidatus Scatoplasma</taxon>
    </lineage>
</organism>
<keyword evidence="5 11" id="KW-0067">ATP-binding</keyword>
<dbReference type="CDD" id="cd03254">
    <property type="entry name" value="ABCC_Glucan_exporter_like"/>
    <property type="match status" value="1"/>
</dbReference>
<keyword evidence="6 8" id="KW-1133">Transmembrane helix</keyword>
<feature type="transmembrane region" description="Helical" evidence="8">
    <location>
        <begin position="169"/>
        <end position="197"/>
    </location>
</feature>
<dbReference type="PROSITE" id="PS50893">
    <property type="entry name" value="ABC_TRANSPORTER_2"/>
    <property type="match status" value="1"/>
</dbReference>
<comment type="subcellular location">
    <subcellularLocation>
        <location evidence="1">Cell membrane</location>
        <topology evidence="1">Multi-pass membrane protein</topology>
    </subcellularLocation>
</comment>
<accession>A0A9D9D6A2</accession>
<gene>
    <name evidence="11" type="ORF">IAC78_02520</name>
</gene>
<evidence type="ECO:0000256" key="2">
    <source>
        <dbReference type="ARBA" id="ARBA00022448"/>
    </source>
</evidence>
<protein>
    <submittedName>
        <fullName evidence="11">ABC transporter ATP-binding protein</fullName>
    </submittedName>
</protein>
<evidence type="ECO:0000259" key="10">
    <source>
        <dbReference type="PROSITE" id="PS50929"/>
    </source>
</evidence>
<dbReference type="InterPro" id="IPR011527">
    <property type="entry name" value="ABC1_TM_dom"/>
</dbReference>
<feature type="transmembrane region" description="Helical" evidence="8">
    <location>
        <begin position="32"/>
        <end position="60"/>
    </location>
</feature>
<dbReference type="InterPro" id="IPR039421">
    <property type="entry name" value="Type_1_exporter"/>
</dbReference>
<evidence type="ECO:0000313" key="11">
    <source>
        <dbReference type="EMBL" id="MBO8414334.1"/>
    </source>
</evidence>
<evidence type="ECO:0000256" key="7">
    <source>
        <dbReference type="ARBA" id="ARBA00023136"/>
    </source>
</evidence>
<dbReference type="Proteomes" id="UP000823629">
    <property type="component" value="Unassembled WGS sequence"/>
</dbReference>
<dbReference type="PROSITE" id="PS00211">
    <property type="entry name" value="ABC_TRANSPORTER_1"/>
    <property type="match status" value="1"/>
</dbReference>
<dbReference type="EMBL" id="JADING010000070">
    <property type="protein sequence ID" value="MBO8414334.1"/>
    <property type="molecule type" value="Genomic_DNA"/>
</dbReference>
<evidence type="ECO:0000256" key="4">
    <source>
        <dbReference type="ARBA" id="ARBA00022741"/>
    </source>
</evidence>
<keyword evidence="4" id="KW-0547">Nucleotide-binding</keyword>